<protein>
    <submittedName>
        <fullName evidence="4">DUF1080 domain-containing protein</fullName>
    </submittedName>
</protein>
<name>A0ABT0U7B6_9BACT</name>
<dbReference type="RefSeq" id="WP_250930075.1">
    <property type="nucleotide sequence ID" value="NZ_JAMQBK010000046.1"/>
</dbReference>
<evidence type="ECO:0000313" key="4">
    <source>
        <dbReference type="EMBL" id="MCM2372445.1"/>
    </source>
</evidence>
<organism evidence="4 5">
    <name type="scientific">Aporhodopirellula aestuarii</name>
    <dbReference type="NCBI Taxonomy" id="2950107"/>
    <lineage>
        <taxon>Bacteria</taxon>
        <taxon>Pseudomonadati</taxon>
        <taxon>Planctomycetota</taxon>
        <taxon>Planctomycetia</taxon>
        <taxon>Pirellulales</taxon>
        <taxon>Pirellulaceae</taxon>
        <taxon>Aporhodopirellula</taxon>
    </lineage>
</organism>
<proteinExistence type="predicted"/>
<keyword evidence="2" id="KW-0732">Signal</keyword>
<feature type="signal peptide" evidence="2">
    <location>
        <begin position="1"/>
        <end position="23"/>
    </location>
</feature>
<dbReference type="InterPro" id="IPR010496">
    <property type="entry name" value="AL/BT2_dom"/>
</dbReference>
<reference evidence="4 5" key="1">
    <citation type="journal article" date="2022" name="Syst. Appl. Microbiol.">
        <title>Rhodopirellula aestuarii sp. nov., a novel member of the genus Rhodopirellula isolated from brackish sediments collected in the Tagus River estuary, Portugal.</title>
        <authorList>
            <person name="Vitorino I.R."/>
            <person name="Klimek D."/>
            <person name="Calusinska M."/>
            <person name="Lobo-da-Cunha A."/>
            <person name="Vasconcelos V."/>
            <person name="Lage O.M."/>
        </authorList>
    </citation>
    <scope>NUCLEOTIDE SEQUENCE [LARGE SCALE GENOMIC DNA]</scope>
    <source>
        <strain evidence="4 5">ICT_H3.1</strain>
    </source>
</reference>
<evidence type="ECO:0000313" key="5">
    <source>
        <dbReference type="Proteomes" id="UP001202961"/>
    </source>
</evidence>
<dbReference type="Pfam" id="PF06439">
    <property type="entry name" value="3keto-disac_hyd"/>
    <property type="match status" value="1"/>
</dbReference>
<evidence type="ECO:0000256" key="1">
    <source>
        <dbReference type="SAM" id="MobiDB-lite"/>
    </source>
</evidence>
<feature type="region of interest" description="Disordered" evidence="1">
    <location>
        <begin position="242"/>
        <end position="265"/>
    </location>
</feature>
<dbReference type="Gene3D" id="2.60.120.560">
    <property type="entry name" value="Exo-inulinase, domain 1"/>
    <property type="match status" value="1"/>
</dbReference>
<evidence type="ECO:0000256" key="2">
    <source>
        <dbReference type="SAM" id="SignalP"/>
    </source>
</evidence>
<sequence>MKKHVFAILSLSLLICPASPILAEEYLSGIQWLEPKIVTPGETDNDPPSDATVLFGSAEDISNWENGERWSTDGDILIAGKGMIRSKASFGDCQIHIEWSAPTPPKGKSQGRGNSGIFLMGRYEMQILDSYENKTYFDGQAAAIYKQTPPAVNAMRPPGQWNSYDIFWTAPRFDENGELTSPAYITATHNGVLVLNHFELLGDTPFNRAPQYKAHGPTGPISIQDHGNPVRFRNIWVREYQPAQAAQGTDDETEANAKTESESAE</sequence>
<feature type="compositionally biased region" description="Basic and acidic residues" evidence="1">
    <location>
        <begin position="255"/>
        <end position="265"/>
    </location>
</feature>
<feature type="chain" id="PRO_5047489756" evidence="2">
    <location>
        <begin position="24"/>
        <end position="265"/>
    </location>
</feature>
<evidence type="ECO:0000259" key="3">
    <source>
        <dbReference type="Pfam" id="PF06439"/>
    </source>
</evidence>
<feature type="domain" description="3-keto-alpha-glucoside-1,2-lyase/3-keto-2-hydroxy-glucal hydratase" evidence="3">
    <location>
        <begin position="51"/>
        <end position="238"/>
    </location>
</feature>
<gene>
    <name evidence="4" type="ORF">NB063_17690</name>
</gene>
<dbReference type="EMBL" id="JAMQBK010000046">
    <property type="protein sequence ID" value="MCM2372445.1"/>
    <property type="molecule type" value="Genomic_DNA"/>
</dbReference>
<accession>A0ABT0U7B6</accession>
<keyword evidence="5" id="KW-1185">Reference proteome</keyword>
<comment type="caution">
    <text evidence="4">The sequence shown here is derived from an EMBL/GenBank/DDBJ whole genome shotgun (WGS) entry which is preliminary data.</text>
</comment>
<dbReference type="Proteomes" id="UP001202961">
    <property type="component" value="Unassembled WGS sequence"/>
</dbReference>